<keyword evidence="2" id="KW-0812">Transmembrane</keyword>
<comment type="caution">
    <text evidence="3">The sequence shown here is derived from an EMBL/GenBank/DDBJ whole genome shotgun (WGS) entry which is preliminary data.</text>
</comment>
<keyword evidence="2" id="KW-1133">Transmembrane helix</keyword>
<proteinExistence type="predicted"/>
<dbReference type="EMBL" id="JAMRYU010000001">
    <property type="protein sequence ID" value="MDC4238843.1"/>
    <property type="molecule type" value="Genomic_DNA"/>
</dbReference>
<evidence type="ECO:0000313" key="3">
    <source>
        <dbReference type="EMBL" id="MDC4238843.1"/>
    </source>
</evidence>
<evidence type="ECO:0000313" key="4">
    <source>
        <dbReference type="Proteomes" id="UP001141183"/>
    </source>
</evidence>
<evidence type="ECO:0000256" key="1">
    <source>
        <dbReference type="SAM" id="MobiDB-lite"/>
    </source>
</evidence>
<evidence type="ECO:0000256" key="2">
    <source>
        <dbReference type="SAM" id="Phobius"/>
    </source>
</evidence>
<keyword evidence="4" id="KW-1185">Reference proteome</keyword>
<organism evidence="3 4">
    <name type="scientific">Clostridium tertium</name>
    <dbReference type="NCBI Taxonomy" id="1559"/>
    <lineage>
        <taxon>Bacteria</taxon>
        <taxon>Bacillati</taxon>
        <taxon>Bacillota</taxon>
        <taxon>Clostridia</taxon>
        <taxon>Eubacteriales</taxon>
        <taxon>Clostridiaceae</taxon>
        <taxon>Clostridium</taxon>
    </lineage>
</organism>
<protein>
    <submittedName>
        <fullName evidence="3">Uncharacterized protein</fullName>
    </submittedName>
</protein>
<reference evidence="3" key="1">
    <citation type="submission" date="2022-05" db="EMBL/GenBank/DDBJ databases">
        <title>Draft genome sequence of Clostridium tertium strain CP3 isolated from Peru.</title>
        <authorList>
            <person name="Hurtado R."/>
            <person name="Lima L."/>
            <person name="Sousa T."/>
            <person name="Jaiswal A.K."/>
            <person name="Tiwari S."/>
            <person name="Maturrano L."/>
            <person name="Brenig B."/>
            <person name="Azevedo V."/>
        </authorList>
    </citation>
    <scope>NUCLEOTIDE SEQUENCE</scope>
    <source>
        <strain evidence="3">CP3</strain>
    </source>
</reference>
<dbReference type="RefSeq" id="WP_008679987.1">
    <property type="nucleotide sequence ID" value="NZ_BAAACM010000002.1"/>
</dbReference>
<dbReference type="AlphaFoldDB" id="A0A9X3XGZ0"/>
<dbReference type="GeneID" id="93042246"/>
<name>A0A9X3XGZ0_9CLOT</name>
<feature type="region of interest" description="Disordered" evidence="1">
    <location>
        <begin position="59"/>
        <end position="79"/>
    </location>
</feature>
<feature type="transmembrane region" description="Helical" evidence="2">
    <location>
        <begin position="89"/>
        <end position="107"/>
    </location>
</feature>
<accession>A0A9X3XGZ0</accession>
<gene>
    <name evidence="3" type="ORF">NE398_01495</name>
</gene>
<dbReference type="Proteomes" id="UP001141183">
    <property type="component" value="Unassembled WGS sequence"/>
</dbReference>
<sequence length="116" mass="13725">MSLERIDYYRDLQPLHDKCKRLISFHVIITLSDGSTLDGIIEDVDRERIIILVGEDVMESENENEPEQQRQFPGGGRQRRRFRRFRRRGFPLGNLAAVALLGYPYFIPPFPFFYTF</sequence>
<keyword evidence="2" id="KW-0472">Membrane</keyword>